<dbReference type="Gene3D" id="3.40.50.10470">
    <property type="entry name" value="Translation initiation factor eif-2b, domain 2"/>
    <property type="match status" value="1"/>
</dbReference>
<evidence type="ECO:0000256" key="1">
    <source>
        <dbReference type="ARBA" id="ARBA00023235"/>
    </source>
</evidence>
<keyword evidence="1" id="KW-0413">Isomerase</keyword>
<dbReference type="InterPro" id="IPR027363">
    <property type="entry name" value="M1Pi_N"/>
</dbReference>
<dbReference type="FunFam" id="3.40.50.10470:FF:000006">
    <property type="entry name" value="Methylthioribose-1-phosphate isomerase"/>
    <property type="match status" value="1"/>
</dbReference>
<dbReference type="HAMAP" id="MF_01678">
    <property type="entry name" value="Salvage_MtnA"/>
    <property type="match status" value="1"/>
</dbReference>
<dbReference type="SUPFAM" id="SSF100950">
    <property type="entry name" value="NagB/RpiA/CoA transferase-like"/>
    <property type="match status" value="1"/>
</dbReference>
<dbReference type="InterPro" id="IPR005251">
    <property type="entry name" value="IF-M1Pi"/>
</dbReference>
<dbReference type="FunFam" id="1.20.120.420:FF:000003">
    <property type="entry name" value="Methylthioribose-1-phosphate isomerase"/>
    <property type="match status" value="1"/>
</dbReference>
<dbReference type="Pfam" id="PF01008">
    <property type="entry name" value="IF-2B"/>
    <property type="match status" value="1"/>
</dbReference>
<dbReference type="AlphaFoldDB" id="A0A381VMR5"/>
<dbReference type="InterPro" id="IPR011559">
    <property type="entry name" value="Initiation_fac_2B_a/b/d"/>
</dbReference>
<dbReference type="PANTHER" id="PTHR43475:SF1">
    <property type="entry name" value="METHYLTHIORIBOSE-1-PHOSPHATE ISOMERASE"/>
    <property type="match status" value="1"/>
</dbReference>
<evidence type="ECO:0008006" key="3">
    <source>
        <dbReference type="Google" id="ProtNLM"/>
    </source>
</evidence>
<proteinExistence type="inferred from homology"/>
<evidence type="ECO:0000313" key="2">
    <source>
        <dbReference type="EMBL" id="SVA41514.1"/>
    </source>
</evidence>
<dbReference type="GO" id="GO:0019509">
    <property type="term" value="P:L-methionine salvage from methylthioadenosine"/>
    <property type="evidence" value="ECO:0007669"/>
    <property type="project" value="TreeGrafter"/>
</dbReference>
<accession>A0A381VMR5</accession>
<dbReference type="PANTHER" id="PTHR43475">
    <property type="entry name" value="METHYLTHIORIBOSE-1-PHOSPHATE ISOMERASE"/>
    <property type="match status" value="1"/>
</dbReference>
<organism evidence="2">
    <name type="scientific">marine metagenome</name>
    <dbReference type="NCBI Taxonomy" id="408172"/>
    <lineage>
        <taxon>unclassified sequences</taxon>
        <taxon>metagenomes</taxon>
        <taxon>ecological metagenomes</taxon>
    </lineage>
</organism>
<dbReference type="EMBL" id="UINC01009251">
    <property type="protein sequence ID" value="SVA41514.1"/>
    <property type="molecule type" value="Genomic_DNA"/>
</dbReference>
<dbReference type="Gene3D" id="1.20.120.420">
    <property type="entry name" value="translation initiation factor eif-2b, domain 1"/>
    <property type="match status" value="1"/>
</dbReference>
<dbReference type="GO" id="GO:0046523">
    <property type="term" value="F:S-methyl-5-thioribose-1-phosphate isomerase activity"/>
    <property type="evidence" value="ECO:0007669"/>
    <property type="project" value="TreeGrafter"/>
</dbReference>
<gene>
    <name evidence="2" type="ORF">METZ01_LOCUS94368</name>
</gene>
<dbReference type="InterPro" id="IPR037171">
    <property type="entry name" value="NagB/RpiA_transferase-like"/>
</dbReference>
<dbReference type="NCBIfam" id="NF004326">
    <property type="entry name" value="PRK05720.1"/>
    <property type="match status" value="1"/>
</dbReference>
<dbReference type="NCBIfam" id="TIGR00524">
    <property type="entry name" value="eIF-2B_rel"/>
    <property type="match status" value="1"/>
</dbReference>
<dbReference type="InterPro" id="IPR042529">
    <property type="entry name" value="IF_2B-like_C"/>
</dbReference>
<protein>
    <recommendedName>
        <fullName evidence="3">S-methyl-5-thioribose-1-phosphate isomerase</fullName>
    </recommendedName>
</protein>
<reference evidence="2" key="1">
    <citation type="submission" date="2018-05" db="EMBL/GenBank/DDBJ databases">
        <authorList>
            <person name="Lanie J.A."/>
            <person name="Ng W.-L."/>
            <person name="Kazmierczak K.M."/>
            <person name="Andrzejewski T.M."/>
            <person name="Davidsen T.M."/>
            <person name="Wayne K.J."/>
            <person name="Tettelin H."/>
            <person name="Glass J.I."/>
            <person name="Rusch D."/>
            <person name="Podicherti R."/>
            <person name="Tsui H.-C.T."/>
            <person name="Winkler M.E."/>
        </authorList>
    </citation>
    <scope>NUCLEOTIDE SEQUENCE</scope>
</reference>
<dbReference type="NCBIfam" id="TIGR00512">
    <property type="entry name" value="salvage_mtnA"/>
    <property type="match status" value="1"/>
</dbReference>
<dbReference type="InterPro" id="IPR000649">
    <property type="entry name" value="IF-2B-related"/>
</dbReference>
<name>A0A381VMR5_9ZZZZ</name>
<sequence>MPLETLVALTPTIIWEDHGVKLIDQTKLPLDEEYITTDNYRVVCDAIYRLAIRGAPAIGVAGAYACVLAANEIEETNLDKFVKIYHEKAEEIGATRPTAVNLMWAVKQMKDKATNFSGSVDDLKIDLLELAHEIREDDIERCHNLGLHGANLIPDKANVMTICNTGGLATSGIGTALGVIQYAHAQGKDLKVHVCETRPLLQGARLNTWELKRTKTPFTLMTDSMAAQTMKKINIDGIFVGADRIASNGDTANKIGTYSLAVLAKHHGVPFYVAAPLSTVDYDIESGEDIPVEKRSPNEVTRIKDVQFTVEDIEVTTPAFDVTPAELIHGIITEKGVATYPYKDSLKEHYNAN</sequence>